<keyword evidence="1" id="KW-0812">Transmembrane</keyword>
<dbReference type="RefSeq" id="WP_157728827.1">
    <property type="nucleotide sequence ID" value="NZ_LT629732.1"/>
</dbReference>
<name>A0A1H1YNP9_9ACTN</name>
<evidence type="ECO:0000313" key="3">
    <source>
        <dbReference type="Proteomes" id="UP000198983"/>
    </source>
</evidence>
<gene>
    <name evidence="2" type="ORF">SAMN04489717_5602</name>
</gene>
<dbReference type="OrthoDB" id="3830771at2"/>
<feature type="transmembrane region" description="Helical" evidence="1">
    <location>
        <begin position="47"/>
        <end position="68"/>
    </location>
</feature>
<feature type="transmembrane region" description="Helical" evidence="1">
    <location>
        <begin position="12"/>
        <end position="35"/>
    </location>
</feature>
<feature type="transmembrane region" description="Helical" evidence="1">
    <location>
        <begin position="88"/>
        <end position="110"/>
    </location>
</feature>
<evidence type="ECO:0000313" key="2">
    <source>
        <dbReference type="EMBL" id="SDT23044.1"/>
    </source>
</evidence>
<dbReference type="STRING" id="117157.SAMN04489717_5602"/>
<organism evidence="2 3">
    <name type="scientific">Actinopolymorpha singaporensis</name>
    <dbReference type="NCBI Taxonomy" id="117157"/>
    <lineage>
        <taxon>Bacteria</taxon>
        <taxon>Bacillati</taxon>
        <taxon>Actinomycetota</taxon>
        <taxon>Actinomycetes</taxon>
        <taxon>Propionibacteriales</taxon>
        <taxon>Actinopolymorphaceae</taxon>
        <taxon>Actinopolymorpha</taxon>
    </lineage>
</organism>
<keyword evidence="1" id="KW-1133">Transmembrane helix</keyword>
<protein>
    <submittedName>
        <fullName evidence="2">Uncharacterized protein</fullName>
    </submittedName>
</protein>
<dbReference type="AlphaFoldDB" id="A0A1H1YNP9"/>
<accession>A0A1H1YNP9</accession>
<dbReference type="Proteomes" id="UP000198983">
    <property type="component" value="Chromosome I"/>
</dbReference>
<feature type="transmembrane region" description="Helical" evidence="1">
    <location>
        <begin position="131"/>
        <end position="152"/>
    </location>
</feature>
<evidence type="ECO:0000256" key="1">
    <source>
        <dbReference type="SAM" id="Phobius"/>
    </source>
</evidence>
<proteinExistence type="predicted"/>
<sequence>MFDQAFGLPLHVLVNHLVVVFVPLAVLAALVYALVPRWRWLVRWPMLAGAAISLVATFVTVRSGYALYDRLGRPAEVETHEHRAQLLQWLVPAFFVGCAVSAFVLGGPGAPTPLWEMGRRRAAGIARPVRVVVAVVLAGLAVVTGILIVLAGDAGARAVWGRG</sequence>
<reference evidence="2 3" key="1">
    <citation type="submission" date="2016-10" db="EMBL/GenBank/DDBJ databases">
        <authorList>
            <person name="de Groot N.N."/>
        </authorList>
    </citation>
    <scope>NUCLEOTIDE SEQUENCE [LARGE SCALE GENOMIC DNA]</scope>
    <source>
        <strain evidence="2 3">DSM 22024</strain>
    </source>
</reference>
<keyword evidence="1" id="KW-0472">Membrane</keyword>
<dbReference type="EMBL" id="LT629732">
    <property type="protein sequence ID" value="SDT23044.1"/>
    <property type="molecule type" value="Genomic_DNA"/>
</dbReference>
<keyword evidence="3" id="KW-1185">Reference proteome</keyword>